<dbReference type="Gene3D" id="2.40.30.170">
    <property type="match status" value="1"/>
</dbReference>
<evidence type="ECO:0000256" key="1">
    <source>
        <dbReference type="ARBA" id="ARBA00004196"/>
    </source>
</evidence>
<comment type="caution">
    <text evidence="6">The sequence shown here is derived from an EMBL/GenBank/DDBJ whole genome shotgun (WGS) entry which is preliminary data.</text>
</comment>
<organism evidence="6 7">
    <name type="scientific">Compostibacter hankyongensis</name>
    <dbReference type="NCBI Taxonomy" id="1007089"/>
    <lineage>
        <taxon>Bacteria</taxon>
        <taxon>Pseudomonadati</taxon>
        <taxon>Bacteroidota</taxon>
        <taxon>Chitinophagia</taxon>
        <taxon>Chitinophagales</taxon>
        <taxon>Chitinophagaceae</taxon>
        <taxon>Compostibacter</taxon>
    </lineage>
</organism>
<accession>A0ABP8FHG1</accession>
<dbReference type="PANTHER" id="PTHR32347">
    <property type="entry name" value="EFFLUX SYSTEM COMPONENT YKNX-RELATED"/>
    <property type="match status" value="1"/>
</dbReference>
<proteinExistence type="predicted"/>
<dbReference type="PANTHER" id="PTHR32347:SF23">
    <property type="entry name" value="BLL5650 PROTEIN"/>
    <property type="match status" value="1"/>
</dbReference>
<gene>
    <name evidence="6" type="ORF">GCM10023143_07760</name>
</gene>
<sequence length="427" mass="47635">MTTQVKRGKFEVVVVTSGELRSRSQTKITAPAGLTQIGIYQVKISRLVPEGTVVKKGDFVAGLDKSDIATKMEQQSLDLDKQQAEYTQAKLDTMLEMRAARDELVNLRYDLERMKLEKEQSRFEAPSVLQNAQLDYEKALRTLKQTEDNYKTKQIQAQTKMQIIGSDLAQKQNRMKQYTDVLSRMDIMAPKSGMVIYDKNWDGRKKEVGSSFQLWDGGTVATLPDLTQMEVVTYVNEVDMQKVKMGQKVAIGLDAAPEKKLQGIVRNVATIGQEKPNSDAKVFEVLINVLTKDSSLRPAMTTSCRISSEMYDQGLQIPLEAIYNDHNSSFVFTGDNGRVTKQEVKILTVNETSALISNGLSEGDKIYLSLPADTSGLKLVAVEPKNQMVPRQLSTIDTAMVRRMRAEESQEEPAKVKAEGKTTAAAF</sequence>
<evidence type="ECO:0000256" key="2">
    <source>
        <dbReference type="ARBA" id="ARBA00023054"/>
    </source>
</evidence>
<evidence type="ECO:0000259" key="5">
    <source>
        <dbReference type="Pfam" id="PF25990"/>
    </source>
</evidence>
<evidence type="ECO:0000313" key="7">
    <source>
        <dbReference type="Proteomes" id="UP001501207"/>
    </source>
</evidence>
<feature type="region of interest" description="Disordered" evidence="4">
    <location>
        <begin position="405"/>
        <end position="427"/>
    </location>
</feature>
<evidence type="ECO:0000256" key="3">
    <source>
        <dbReference type="SAM" id="Coils"/>
    </source>
</evidence>
<dbReference type="Pfam" id="PF25990">
    <property type="entry name" value="Beta-barrel_YknX"/>
    <property type="match status" value="1"/>
</dbReference>
<feature type="coiled-coil region" evidence="3">
    <location>
        <begin position="72"/>
        <end position="156"/>
    </location>
</feature>
<dbReference type="InterPro" id="IPR050465">
    <property type="entry name" value="UPF0194_transport"/>
</dbReference>
<dbReference type="InterPro" id="IPR058636">
    <property type="entry name" value="Beta-barrel_YknX"/>
</dbReference>
<dbReference type="Proteomes" id="UP001501207">
    <property type="component" value="Unassembled WGS sequence"/>
</dbReference>
<protein>
    <submittedName>
        <fullName evidence="6">Efflux RND transporter periplasmic adaptor subunit</fullName>
    </submittedName>
</protein>
<comment type="subcellular location">
    <subcellularLocation>
        <location evidence="1">Cell envelope</location>
    </subcellularLocation>
</comment>
<dbReference type="Gene3D" id="2.40.420.20">
    <property type="match status" value="1"/>
</dbReference>
<keyword evidence="7" id="KW-1185">Reference proteome</keyword>
<evidence type="ECO:0000313" key="6">
    <source>
        <dbReference type="EMBL" id="GAA4303893.1"/>
    </source>
</evidence>
<evidence type="ECO:0000256" key="4">
    <source>
        <dbReference type="SAM" id="MobiDB-lite"/>
    </source>
</evidence>
<keyword evidence="2 3" id="KW-0175">Coiled coil</keyword>
<feature type="compositionally biased region" description="Basic and acidic residues" evidence="4">
    <location>
        <begin position="405"/>
        <end position="420"/>
    </location>
</feature>
<dbReference type="EMBL" id="BAABFN010000001">
    <property type="protein sequence ID" value="GAA4303893.1"/>
    <property type="molecule type" value="Genomic_DNA"/>
</dbReference>
<reference evidence="7" key="1">
    <citation type="journal article" date="2019" name="Int. J. Syst. Evol. Microbiol.">
        <title>The Global Catalogue of Microorganisms (GCM) 10K type strain sequencing project: providing services to taxonomists for standard genome sequencing and annotation.</title>
        <authorList>
            <consortium name="The Broad Institute Genomics Platform"/>
            <consortium name="The Broad Institute Genome Sequencing Center for Infectious Disease"/>
            <person name="Wu L."/>
            <person name="Ma J."/>
        </authorList>
    </citation>
    <scope>NUCLEOTIDE SEQUENCE [LARGE SCALE GENOMIC DNA]</scope>
    <source>
        <strain evidence="7">JCM 17664</strain>
    </source>
</reference>
<feature type="domain" description="YknX-like beta-barrel" evidence="5">
    <location>
        <begin position="229"/>
        <end position="305"/>
    </location>
</feature>
<name>A0ABP8FHG1_9BACT</name>